<evidence type="ECO:0000313" key="3">
    <source>
        <dbReference type="EMBL" id="SEJ15781.1"/>
    </source>
</evidence>
<organism evidence="3 4">
    <name type="scientific">Halohasta litchfieldiae</name>
    <dbReference type="NCBI Taxonomy" id="1073996"/>
    <lineage>
        <taxon>Archaea</taxon>
        <taxon>Methanobacteriati</taxon>
        <taxon>Methanobacteriota</taxon>
        <taxon>Stenosarchaea group</taxon>
        <taxon>Halobacteria</taxon>
        <taxon>Halobacteriales</taxon>
        <taxon>Haloferacaceae</taxon>
        <taxon>Halohasta</taxon>
    </lineage>
</organism>
<accession>A0A1H6WFI5</accession>
<dbReference type="NCBIfam" id="NF003054">
    <property type="entry name" value="PRK03975.1-1"/>
    <property type="match status" value="1"/>
</dbReference>
<dbReference type="Proteomes" id="UP000198888">
    <property type="component" value="Unassembled WGS sequence"/>
</dbReference>
<dbReference type="GO" id="GO:0006355">
    <property type="term" value="P:regulation of DNA-templated transcription"/>
    <property type="evidence" value="ECO:0007669"/>
    <property type="project" value="InterPro"/>
</dbReference>
<accession>A0A2H4Q6Z1</accession>
<dbReference type="InterPro" id="IPR000792">
    <property type="entry name" value="Tscrpt_reg_LuxR_C"/>
</dbReference>
<name>A0A1H6WFI5_9EURY</name>
<dbReference type="InterPro" id="IPR004645">
    <property type="entry name" value="Tfx_DNA-bd_arc"/>
</dbReference>
<dbReference type="InterPro" id="IPR036657">
    <property type="entry name" value="Tfx_DNA-bd_sf_arc"/>
</dbReference>
<gene>
    <name evidence="3" type="ORF">SAMN05444271_1269</name>
</gene>
<dbReference type="STRING" id="1073996.SAMN05444271_1269"/>
<dbReference type="OrthoDB" id="17771at2157"/>
<dbReference type="KEGG" id="hae:halTADL_3431"/>
<sequence length="170" mass="18429">MTDGTDTETDRSPPETVDEFDVDALLERAGFDAETNVLTRRQAEVLALRERGMRQRDIADRLGTSRANVSNVETSARENITSARETVAFAEAVGSPVQVEIPAGTDLFDVPTLVYDACDEAEVKVQHTAPELMTVVSDAASDAVQGRAVHERLLIGVTDAGEVRVRQSTE</sequence>
<reference evidence="3 4" key="1">
    <citation type="submission" date="2016-10" db="EMBL/GenBank/DDBJ databases">
        <authorList>
            <person name="de Groot N.N."/>
        </authorList>
    </citation>
    <scope>NUCLEOTIDE SEQUENCE [LARGE SCALE GENOMIC DNA]</scope>
    <source>
        <strain evidence="3 4">DSM 22187</strain>
    </source>
</reference>
<evidence type="ECO:0000259" key="2">
    <source>
        <dbReference type="SMART" id="SM00421"/>
    </source>
</evidence>
<dbReference type="Gene3D" id="3.30.1190.10">
    <property type="entry name" value="DNA-binding protein Tfx superfamily, archaea"/>
    <property type="match status" value="1"/>
</dbReference>
<keyword evidence="4" id="KW-1185">Reference proteome</keyword>
<feature type="region of interest" description="Disordered" evidence="1">
    <location>
        <begin position="1"/>
        <end position="21"/>
    </location>
</feature>
<proteinExistence type="predicted"/>
<dbReference type="InterPro" id="IPR029291">
    <property type="entry name" value="Tfx_C"/>
</dbReference>
<dbReference type="EMBL" id="FNYR01000026">
    <property type="protein sequence ID" value="SEJ15781.1"/>
    <property type="molecule type" value="Genomic_DNA"/>
</dbReference>
<dbReference type="RefSeq" id="WP_089673350.1">
    <property type="nucleotide sequence ID" value="NZ_CP024845.1"/>
</dbReference>
<dbReference type="GO" id="GO:0003677">
    <property type="term" value="F:DNA binding"/>
    <property type="evidence" value="ECO:0007669"/>
    <property type="project" value="InterPro"/>
</dbReference>
<dbReference type="AlphaFoldDB" id="A0A1H6WFI5"/>
<dbReference type="NCBIfam" id="TIGR00721">
    <property type="entry name" value="tfx"/>
    <property type="match status" value="1"/>
</dbReference>
<dbReference type="SUPFAM" id="SSF89915">
    <property type="entry name" value="DNA-binding protein Tfx"/>
    <property type="match status" value="1"/>
</dbReference>
<protein>
    <recommendedName>
        <fullName evidence="2">HTH luxR-type domain-containing protein</fullName>
    </recommendedName>
</protein>
<dbReference type="SMART" id="SM00421">
    <property type="entry name" value="HTH_LUXR"/>
    <property type="match status" value="1"/>
</dbReference>
<feature type="domain" description="HTH luxR-type" evidence="2">
    <location>
        <begin position="35"/>
        <end position="90"/>
    </location>
</feature>
<dbReference type="Pfam" id="PF14601">
    <property type="entry name" value="TFX_C"/>
    <property type="match status" value="1"/>
</dbReference>
<dbReference type="GeneID" id="35004198"/>
<evidence type="ECO:0000256" key="1">
    <source>
        <dbReference type="SAM" id="MobiDB-lite"/>
    </source>
</evidence>
<evidence type="ECO:0000313" key="4">
    <source>
        <dbReference type="Proteomes" id="UP000198888"/>
    </source>
</evidence>